<gene>
    <name evidence="1" type="ORF">B4167_3171</name>
</gene>
<evidence type="ECO:0000313" key="1">
    <source>
        <dbReference type="EMBL" id="KIO71989.1"/>
    </source>
</evidence>
<evidence type="ECO:0000313" key="2">
    <source>
        <dbReference type="Proteomes" id="UP000032076"/>
    </source>
</evidence>
<dbReference type="EMBL" id="JXLU01000104">
    <property type="protein sequence ID" value="KIO71989.1"/>
    <property type="molecule type" value="Genomic_DNA"/>
</dbReference>
<dbReference type="Proteomes" id="UP000032076">
    <property type="component" value="Unassembled WGS sequence"/>
</dbReference>
<evidence type="ECO:0008006" key="3">
    <source>
        <dbReference type="Google" id="ProtNLM"/>
    </source>
</evidence>
<organism evidence="1 2">
    <name type="scientific">Caldibacillus thermoamylovorans</name>
    <dbReference type="NCBI Taxonomy" id="35841"/>
    <lineage>
        <taxon>Bacteria</taxon>
        <taxon>Bacillati</taxon>
        <taxon>Bacillota</taxon>
        <taxon>Bacilli</taxon>
        <taxon>Bacillales</taxon>
        <taxon>Bacillaceae</taxon>
        <taxon>Caldibacillus</taxon>
    </lineage>
</organism>
<dbReference type="RefSeq" id="WP_041844746.1">
    <property type="nucleotide sequence ID" value="NZ_JAMAXM010000005.1"/>
</dbReference>
<protein>
    <recommendedName>
        <fullName evidence="3">DUF3052 domain-containing protein</fullName>
    </recommendedName>
</protein>
<comment type="caution">
    <text evidence="1">The sequence shown here is derived from an EMBL/GenBank/DDBJ whole genome shotgun (WGS) entry which is preliminary data.</text>
</comment>
<dbReference type="AlphaFoldDB" id="A0ABD4A5Y0"/>
<reference evidence="1 2" key="1">
    <citation type="submission" date="2015-01" db="EMBL/GenBank/DDBJ databases">
        <title>Draft Genome Sequences of Four Bacillus thermoamylovorans Strains, Isolated From Food Products.</title>
        <authorList>
            <person name="Krawcyk A.O."/>
            <person name="Berendsen E.M."/>
            <person name="Eijlander R.T."/>
            <person name="de Jong A."/>
            <person name="Wells-Bennik M."/>
            <person name="Kuipers O.P."/>
        </authorList>
    </citation>
    <scope>NUCLEOTIDE SEQUENCE [LARGE SCALE GENOMIC DNA]</scope>
    <source>
        <strain evidence="1 2">B4167</strain>
    </source>
</reference>
<accession>A0ABD4A5Y0</accession>
<sequence length="154" mass="17544">MESIHPILKKLQFKDAGQPVLILGAPKSYEVVIEGFSGRVDTQISEEAYDFIQIFGTSNDEIRVLAKEAIKHVNDQGLVWLCYPKKSSKTYTESDCSRDTVAPLLADGGYEPVRQVAIDEDWSALRFRKVEQIKKMTRNFAYTEKGIERTNKRV</sequence>
<name>A0ABD4A5Y0_9BACI</name>
<proteinExistence type="predicted"/>